<comment type="caution">
    <text evidence="1">The sequence shown here is derived from an EMBL/GenBank/DDBJ whole genome shotgun (WGS) entry which is preliminary data.</text>
</comment>
<dbReference type="EMBL" id="CM046390">
    <property type="protein sequence ID" value="KAI8562272.1"/>
    <property type="molecule type" value="Genomic_DNA"/>
</dbReference>
<dbReference type="Proteomes" id="UP001062846">
    <property type="component" value="Chromosome 3"/>
</dbReference>
<reference evidence="1" key="1">
    <citation type="submission" date="2022-02" db="EMBL/GenBank/DDBJ databases">
        <title>Plant Genome Project.</title>
        <authorList>
            <person name="Zhang R.-G."/>
        </authorList>
    </citation>
    <scope>NUCLEOTIDE SEQUENCE</scope>
    <source>
        <strain evidence="1">AT1</strain>
    </source>
</reference>
<organism evidence="1 2">
    <name type="scientific">Rhododendron molle</name>
    <name type="common">Chinese azalea</name>
    <name type="synonym">Azalea mollis</name>
    <dbReference type="NCBI Taxonomy" id="49168"/>
    <lineage>
        <taxon>Eukaryota</taxon>
        <taxon>Viridiplantae</taxon>
        <taxon>Streptophyta</taxon>
        <taxon>Embryophyta</taxon>
        <taxon>Tracheophyta</taxon>
        <taxon>Spermatophyta</taxon>
        <taxon>Magnoliopsida</taxon>
        <taxon>eudicotyledons</taxon>
        <taxon>Gunneridae</taxon>
        <taxon>Pentapetalae</taxon>
        <taxon>asterids</taxon>
        <taxon>Ericales</taxon>
        <taxon>Ericaceae</taxon>
        <taxon>Ericoideae</taxon>
        <taxon>Rhodoreae</taxon>
        <taxon>Rhododendron</taxon>
    </lineage>
</organism>
<sequence>MASTSSEAPPPSSPCEIPTINDSTKAKSKSCSIRNLVAHLNAKFFVSKPKPLENHHHHHHNAAASTSTATTNKNDDHGGALSLSSETIRNHLLLVDSAFEEAKKYMDHGGALFLSSNMIRNNLLLVDSAAFPEAKKYMDHLNVKINKAREKFEELQTLGGSLRDFDELRKDVAKLRLQISSHVKVRSADSNPHRKRWPNINEAEDGMSHFFYKEPRVTHTGDFDGRILKAFRELDEELQCCLLCFFKFPPEATIKRTTMIYLWISLGLGYNWEGHWIDRWNVFLDNLVEEGFIQPIYQTCSLVPDSCRMSLSVRSALYGAAKATGFTSKDNLDLDLQNDRGHGWGHKCLINVGAAIINWETEIFDNIENIKCLYLGRWQSSAMHHIELADAKILHGLKDLKSLTFLSLRGISMITELPTSILELRNLEILDLQACHNLEAIPEDIGLLKRLTHLDMSECYFLEHMPESLAELSNLEVLKGFLIGDFKNKQSCTLSDLSRQWNLRKLNIYISVKDFHRMWDLYVLKEFKGLQKLTISWGGCSLHGESHRQSQEEASMELLRRGPLTLPPRLQKLDLQCFPIERLTDCLRLEALKELNKLYIRGGQLCDLGQSQEQQGELWIEEIMLIMGLKWNVEILCLNYLSKLKIDWSELRRLFPKLIYLHQEECPKLTNSQCNERGVWMNMEAIDSNMQLQKYLKTSGMISSSSMSGSDLTLAQDDSKICPVDEKQLS</sequence>
<protein>
    <submittedName>
        <fullName evidence="1">Uncharacterized protein</fullName>
    </submittedName>
</protein>
<evidence type="ECO:0000313" key="1">
    <source>
        <dbReference type="EMBL" id="KAI8562272.1"/>
    </source>
</evidence>
<gene>
    <name evidence="1" type="ORF">RHMOL_Rhmol03G0022300</name>
</gene>
<accession>A0ACC0PC26</accession>
<evidence type="ECO:0000313" key="2">
    <source>
        <dbReference type="Proteomes" id="UP001062846"/>
    </source>
</evidence>
<keyword evidence="2" id="KW-1185">Reference proteome</keyword>
<proteinExistence type="predicted"/>
<name>A0ACC0PC26_RHOML</name>